<evidence type="ECO:0000259" key="1">
    <source>
        <dbReference type="PROSITE" id="PS51468"/>
    </source>
</evidence>
<dbReference type="AlphaFoldDB" id="A0A8K0NYR6"/>
<dbReference type="SMART" id="SM00609">
    <property type="entry name" value="VIT"/>
    <property type="match status" value="1"/>
</dbReference>
<protein>
    <recommendedName>
        <fullName evidence="1">VIT domain-containing protein</fullName>
    </recommendedName>
</protein>
<dbReference type="OrthoDB" id="299997at2759"/>
<dbReference type="PANTHER" id="PTHR10338">
    <property type="entry name" value="INTER-ALPHA-TRYPSIN INHIBITOR HEAVY CHAIN FAMILY MEMBER"/>
    <property type="match status" value="1"/>
</dbReference>
<reference evidence="2" key="2">
    <citation type="submission" date="2017-10" db="EMBL/GenBank/DDBJ databases">
        <title>Ladona fulva Genome sequencing and assembly.</title>
        <authorList>
            <person name="Murali S."/>
            <person name="Richards S."/>
            <person name="Bandaranaike D."/>
            <person name="Bellair M."/>
            <person name="Blankenburg K."/>
            <person name="Chao H."/>
            <person name="Dinh H."/>
            <person name="Doddapaneni H."/>
            <person name="Dugan-Rocha S."/>
            <person name="Elkadiri S."/>
            <person name="Gnanaolivu R."/>
            <person name="Hernandez B."/>
            <person name="Skinner E."/>
            <person name="Javaid M."/>
            <person name="Lee S."/>
            <person name="Li M."/>
            <person name="Ming W."/>
            <person name="Munidasa M."/>
            <person name="Muniz J."/>
            <person name="Nguyen L."/>
            <person name="Hughes D."/>
            <person name="Osuji N."/>
            <person name="Pu L.-L."/>
            <person name="Puazo M."/>
            <person name="Qu C."/>
            <person name="Quiroz J."/>
            <person name="Raj R."/>
            <person name="Weissenberger G."/>
            <person name="Xin Y."/>
            <person name="Zou X."/>
            <person name="Han Y."/>
            <person name="Worley K."/>
            <person name="Muzny D."/>
            <person name="Gibbs R."/>
        </authorList>
    </citation>
    <scope>NUCLEOTIDE SEQUENCE</scope>
    <source>
        <strain evidence="2">Sampled in the wild</strain>
    </source>
</reference>
<evidence type="ECO:0000313" key="3">
    <source>
        <dbReference type="Proteomes" id="UP000792457"/>
    </source>
</evidence>
<dbReference type="GO" id="GO:0032991">
    <property type="term" value="C:protein-containing complex"/>
    <property type="evidence" value="ECO:0007669"/>
    <property type="project" value="UniProtKB-ARBA"/>
</dbReference>
<dbReference type="InterPro" id="IPR036465">
    <property type="entry name" value="vWFA_dom_sf"/>
</dbReference>
<evidence type="ECO:0000313" key="2">
    <source>
        <dbReference type="EMBL" id="KAG8226443.1"/>
    </source>
</evidence>
<accession>A0A8K0NYR6</accession>
<feature type="non-terminal residue" evidence="2">
    <location>
        <position position="1"/>
    </location>
</feature>
<proteinExistence type="predicted"/>
<keyword evidence="3" id="KW-1185">Reference proteome</keyword>
<dbReference type="InterPro" id="IPR050934">
    <property type="entry name" value="ITIH"/>
</dbReference>
<comment type="caution">
    <text evidence="2">The sequence shown here is derived from an EMBL/GenBank/DDBJ whole genome shotgun (WGS) entry which is preliminary data.</text>
</comment>
<organism evidence="2 3">
    <name type="scientific">Ladona fulva</name>
    <name type="common">Scarce chaser dragonfly</name>
    <name type="synonym">Libellula fulva</name>
    <dbReference type="NCBI Taxonomy" id="123851"/>
    <lineage>
        <taxon>Eukaryota</taxon>
        <taxon>Metazoa</taxon>
        <taxon>Ecdysozoa</taxon>
        <taxon>Arthropoda</taxon>
        <taxon>Hexapoda</taxon>
        <taxon>Insecta</taxon>
        <taxon>Pterygota</taxon>
        <taxon>Palaeoptera</taxon>
        <taxon>Odonata</taxon>
        <taxon>Epiprocta</taxon>
        <taxon>Anisoptera</taxon>
        <taxon>Libelluloidea</taxon>
        <taxon>Libellulidae</taxon>
        <taxon>Ladona</taxon>
    </lineage>
</organism>
<gene>
    <name evidence="2" type="ORF">J437_LFUL003435</name>
</gene>
<dbReference type="EMBL" id="KZ308282">
    <property type="protein sequence ID" value="KAG8226443.1"/>
    <property type="molecule type" value="Genomic_DNA"/>
</dbReference>
<sequence>MQLSSSLAVSTWLGRRRKHPPVDAVSLGITINEQDKLLNTLDGLHTSSFTMTLAKGHLWPLFYRIVLPLATLVLLPKGAMNFFVGPSEPRMQRPPTILQLYSVRSTINYRYAITFVSSEVINLTGEGHRVNFTVILPENAYISSFVMEVGGQLYETNVIGTEQPDGRVDDIEAVRLRDSNVFRASVCLAGGGTQARFYLTYEELLQRRSGAYHHVINLHPGQVAQNFSVEVHIREGRNITALTVPSLKSGDEMDFRSEEETIPLIQERMLSPREALITLNPTPEEQLLWQRQQNLTNVQRKKLAALEGGIRAERGLEGQLLVLYDVARDPFPSQNSGGELVVKDGYFVHFFYPSFLSPFNRHLVLVIDVSKSMSGEKMSNLKVTLMELLDTLKKTEYFSIVKFNDKKSVWRPFRKEGRTQKIKIIPAVPKYV</sequence>
<dbReference type="InterPro" id="IPR013694">
    <property type="entry name" value="VIT"/>
</dbReference>
<dbReference type="Gene3D" id="3.40.50.410">
    <property type="entry name" value="von Willebrand factor, type A domain"/>
    <property type="match status" value="1"/>
</dbReference>
<dbReference type="Proteomes" id="UP000792457">
    <property type="component" value="Unassembled WGS sequence"/>
</dbReference>
<name>A0A8K0NYR6_LADFU</name>
<dbReference type="SUPFAM" id="SSF53300">
    <property type="entry name" value="vWA-like"/>
    <property type="match status" value="1"/>
</dbReference>
<dbReference type="PROSITE" id="PS51468">
    <property type="entry name" value="VIT"/>
    <property type="match status" value="1"/>
</dbReference>
<dbReference type="PANTHER" id="PTHR10338:SF108">
    <property type="entry name" value="INTER-ALPHA-TRYPSIN INHIBITOR HEAVY CHAIN H4-LIKE PROTEIN"/>
    <property type="match status" value="1"/>
</dbReference>
<feature type="domain" description="VIT" evidence="1">
    <location>
        <begin position="82"/>
        <end position="203"/>
    </location>
</feature>
<reference evidence="2" key="1">
    <citation type="submission" date="2013-04" db="EMBL/GenBank/DDBJ databases">
        <authorList>
            <person name="Qu J."/>
            <person name="Murali S.C."/>
            <person name="Bandaranaike D."/>
            <person name="Bellair M."/>
            <person name="Blankenburg K."/>
            <person name="Chao H."/>
            <person name="Dinh H."/>
            <person name="Doddapaneni H."/>
            <person name="Downs B."/>
            <person name="Dugan-Rocha S."/>
            <person name="Elkadiri S."/>
            <person name="Gnanaolivu R.D."/>
            <person name="Hernandez B."/>
            <person name="Javaid M."/>
            <person name="Jayaseelan J.C."/>
            <person name="Lee S."/>
            <person name="Li M."/>
            <person name="Ming W."/>
            <person name="Munidasa M."/>
            <person name="Muniz J."/>
            <person name="Nguyen L."/>
            <person name="Ongeri F."/>
            <person name="Osuji N."/>
            <person name="Pu L.-L."/>
            <person name="Puazo M."/>
            <person name="Qu C."/>
            <person name="Quiroz J."/>
            <person name="Raj R."/>
            <person name="Weissenberger G."/>
            <person name="Xin Y."/>
            <person name="Zou X."/>
            <person name="Han Y."/>
            <person name="Richards S."/>
            <person name="Worley K."/>
            <person name="Muzny D."/>
            <person name="Gibbs R."/>
        </authorList>
    </citation>
    <scope>NUCLEOTIDE SEQUENCE</scope>
    <source>
        <strain evidence="2">Sampled in the wild</strain>
    </source>
</reference>
<dbReference type="Pfam" id="PF08487">
    <property type="entry name" value="VIT"/>
    <property type="match status" value="1"/>
</dbReference>